<sequence length="205" mass="23450">MQAIQGAVEILELKQPYLRPRALIRLASFLRTDLDEEDLAPATPPPIVGDNMPNVIGNEHLFWGARGLHLLEERPNLPESVIQETIARLKHPTVWDYVAGILSAYPVMSDERFDRLLREIDDESFKRLYRTWATDDREEIEWQAAANAEGVSVIRFPGGSRKVHLDSRMKRVIREWWEERGLPPHGLPHGTRLLGGRSFAMSVLV</sequence>
<dbReference type="GeneID" id="92046369"/>
<evidence type="ECO:0000313" key="1">
    <source>
        <dbReference type="EMBL" id="KAK8081176.1"/>
    </source>
</evidence>
<dbReference type="EMBL" id="JAQQWN010000006">
    <property type="protein sequence ID" value="KAK8081176.1"/>
    <property type="molecule type" value="Genomic_DNA"/>
</dbReference>
<keyword evidence="2" id="KW-1185">Reference proteome</keyword>
<comment type="caution">
    <text evidence="1">The sequence shown here is derived from an EMBL/GenBank/DDBJ whole genome shotgun (WGS) entry which is preliminary data.</text>
</comment>
<dbReference type="Proteomes" id="UP001433268">
    <property type="component" value="Unassembled WGS sequence"/>
</dbReference>
<organism evidence="1 2">
    <name type="scientific">Apiospora hydei</name>
    <dbReference type="NCBI Taxonomy" id="1337664"/>
    <lineage>
        <taxon>Eukaryota</taxon>
        <taxon>Fungi</taxon>
        <taxon>Dikarya</taxon>
        <taxon>Ascomycota</taxon>
        <taxon>Pezizomycotina</taxon>
        <taxon>Sordariomycetes</taxon>
        <taxon>Xylariomycetidae</taxon>
        <taxon>Amphisphaeriales</taxon>
        <taxon>Apiosporaceae</taxon>
        <taxon>Apiospora</taxon>
    </lineage>
</organism>
<evidence type="ECO:0000313" key="2">
    <source>
        <dbReference type="Proteomes" id="UP001433268"/>
    </source>
</evidence>
<name>A0ABR1WCF1_9PEZI</name>
<protein>
    <submittedName>
        <fullName evidence="1">Uncharacterized protein</fullName>
    </submittedName>
</protein>
<proteinExistence type="predicted"/>
<gene>
    <name evidence="1" type="ORF">PG997_008994</name>
</gene>
<reference evidence="1 2" key="1">
    <citation type="submission" date="2023-01" db="EMBL/GenBank/DDBJ databases">
        <title>Analysis of 21 Apiospora genomes using comparative genomics revels a genus with tremendous synthesis potential of carbohydrate active enzymes and secondary metabolites.</title>
        <authorList>
            <person name="Sorensen T."/>
        </authorList>
    </citation>
    <scope>NUCLEOTIDE SEQUENCE [LARGE SCALE GENOMIC DNA]</scope>
    <source>
        <strain evidence="1 2">CBS 114990</strain>
    </source>
</reference>
<accession>A0ABR1WCF1</accession>
<dbReference type="RefSeq" id="XP_066668651.1">
    <property type="nucleotide sequence ID" value="XM_066813309.1"/>
</dbReference>